<dbReference type="Proteomes" id="UP001165542">
    <property type="component" value="Unassembled WGS sequence"/>
</dbReference>
<dbReference type="Pfam" id="PF14255">
    <property type="entry name" value="Zn_ribbon_21"/>
    <property type="match status" value="1"/>
</dbReference>
<dbReference type="InterPro" id="IPR025990">
    <property type="entry name" value="zinc_ribbon_bacterial"/>
</dbReference>
<dbReference type="RefSeq" id="WP_259035444.1">
    <property type="nucleotide sequence ID" value="NZ_JAJISC010000002.1"/>
</dbReference>
<protein>
    <submittedName>
        <fullName evidence="1">CPXCG motif-containing cysteine-rich protein</fullName>
    </submittedName>
</protein>
<evidence type="ECO:0000313" key="2">
    <source>
        <dbReference type="Proteomes" id="UP001165542"/>
    </source>
</evidence>
<dbReference type="EMBL" id="JAJISC010000002">
    <property type="protein sequence ID" value="MCS2608940.1"/>
    <property type="molecule type" value="Genomic_DNA"/>
</dbReference>
<name>A0ABT2EBL6_9GAMM</name>
<gene>
    <name evidence="1" type="ORF">LLY24_06345</name>
</gene>
<organism evidence="1 2">
    <name type="scientific">Halomonas dongshanensis</name>
    <dbReference type="NCBI Taxonomy" id="2890835"/>
    <lineage>
        <taxon>Bacteria</taxon>
        <taxon>Pseudomonadati</taxon>
        <taxon>Pseudomonadota</taxon>
        <taxon>Gammaproteobacteria</taxon>
        <taxon>Oceanospirillales</taxon>
        <taxon>Halomonadaceae</taxon>
        <taxon>Halomonas</taxon>
    </lineage>
</organism>
<keyword evidence="2" id="KW-1185">Reference proteome</keyword>
<comment type="caution">
    <text evidence="1">The sequence shown here is derived from an EMBL/GenBank/DDBJ whole genome shotgun (WGS) entry which is preliminary data.</text>
</comment>
<proteinExistence type="predicted"/>
<sequence>MYDDALIEHAFHCPYCDAALAFTIDTSQGSHVTWEDCHYCCSPIQLRVEVSPFTGELESVTTGRDDDIV</sequence>
<accession>A0ABT2EBL6</accession>
<evidence type="ECO:0000313" key="1">
    <source>
        <dbReference type="EMBL" id="MCS2608940.1"/>
    </source>
</evidence>
<reference evidence="1" key="1">
    <citation type="submission" date="2021-11" db="EMBL/GenBank/DDBJ databases">
        <title>Halomonas sp., isolated from a coastal aquaculture zone in Dongshan Bay.</title>
        <authorList>
            <person name="Lin W."/>
        </authorList>
    </citation>
    <scope>NUCLEOTIDE SEQUENCE</scope>
    <source>
        <strain evidence="1">Yzlin-01</strain>
    </source>
</reference>